<feature type="transmembrane region" description="Helical" evidence="1">
    <location>
        <begin position="9"/>
        <end position="30"/>
    </location>
</feature>
<gene>
    <name evidence="2" type="ORF">A2531_00995</name>
</gene>
<keyword evidence="1" id="KW-0472">Membrane</keyword>
<dbReference type="EMBL" id="MFGO01000012">
    <property type="protein sequence ID" value="OGF41233.1"/>
    <property type="molecule type" value="Genomic_DNA"/>
</dbReference>
<feature type="transmembrane region" description="Helical" evidence="1">
    <location>
        <begin position="177"/>
        <end position="197"/>
    </location>
</feature>
<evidence type="ECO:0000256" key="1">
    <source>
        <dbReference type="SAM" id="Phobius"/>
    </source>
</evidence>
<name>A0A1F5TQN5_9BACT</name>
<proteinExistence type="predicted"/>
<comment type="caution">
    <text evidence="2">The sequence shown here is derived from an EMBL/GenBank/DDBJ whole genome shotgun (WGS) entry which is preliminary data.</text>
</comment>
<keyword evidence="1" id="KW-1133">Transmembrane helix</keyword>
<dbReference type="AlphaFoldDB" id="A0A1F5TQN5"/>
<dbReference type="Proteomes" id="UP000177579">
    <property type="component" value="Unassembled WGS sequence"/>
</dbReference>
<accession>A0A1F5TQN5</accession>
<organism evidence="2 3">
    <name type="scientific">Candidatus Falkowbacteria bacterium RIFOXYD2_FULL_34_120</name>
    <dbReference type="NCBI Taxonomy" id="1798007"/>
    <lineage>
        <taxon>Bacteria</taxon>
        <taxon>Candidatus Falkowiibacteriota</taxon>
    </lineage>
</organism>
<sequence>MKTKIIKEFIFFISLLFLGVLTAPLFGGGLNFGEKCGITETIKGNCNTRFLISIPYIIFIIVRLINIFNLKKSFKFPWQQIYSFLMREIFYLVSFFILGYITMPWAGRMLGLINYEKSTLGALFNFEIFVYILILTPYIVFLITRLFLYNLRKNFLKQNFKQKNTHQYKDSKSIADFGDILFVVIFLFIISFILYFFNPKPTYKEFYGKSRECACVGYKKTMEPNETFWGEGNQEWGVCFGLLYDCKKQ</sequence>
<feature type="transmembrane region" description="Helical" evidence="1">
    <location>
        <begin position="89"/>
        <end position="108"/>
    </location>
</feature>
<feature type="transmembrane region" description="Helical" evidence="1">
    <location>
        <begin position="50"/>
        <end position="68"/>
    </location>
</feature>
<evidence type="ECO:0000313" key="3">
    <source>
        <dbReference type="Proteomes" id="UP000177579"/>
    </source>
</evidence>
<reference evidence="2 3" key="1">
    <citation type="journal article" date="2016" name="Nat. Commun.">
        <title>Thousands of microbial genomes shed light on interconnected biogeochemical processes in an aquifer system.</title>
        <authorList>
            <person name="Anantharaman K."/>
            <person name="Brown C.T."/>
            <person name="Hug L.A."/>
            <person name="Sharon I."/>
            <person name="Castelle C.J."/>
            <person name="Probst A.J."/>
            <person name="Thomas B.C."/>
            <person name="Singh A."/>
            <person name="Wilkins M.J."/>
            <person name="Karaoz U."/>
            <person name="Brodie E.L."/>
            <person name="Williams K.H."/>
            <person name="Hubbard S.S."/>
            <person name="Banfield J.F."/>
        </authorList>
    </citation>
    <scope>NUCLEOTIDE SEQUENCE [LARGE SCALE GENOMIC DNA]</scope>
</reference>
<feature type="transmembrane region" description="Helical" evidence="1">
    <location>
        <begin position="128"/>
        <end position="148"/>
    </location>
</feature>
<protein>
    <submittedName>
        <fullName evidence="2">Uncharacterized protein</fullName>
    </submittedName>
</protein>
<evidence type="ECO:0000313" key="2">
    <source>
        <dbReference type="EMBL" id="OGF41233.1"/>
    </source>
</evidence>
<keyword evidence="1" id="KW-0812">Transmembrane</keyword>